<comment type="caution">
    <text evidence="7">The sequence shown here is derived from an EMBL/GenBank/DDBJ whole genome shotgun (WGS) entry which is preliminary data.</text>
</comment>
<evidence type="ECO:0000256" key="6">
    <source>
        <dbReference type="RuleBase" id="RU000461"/>
    </source>
</evidence>
<keyword evidence="6" id="KW-0503">Monooxygenase</keyword>
<protein>
    <submittedName>
        <fullName evidence="7">Unnamed protein product</fullName>
    </submittedName>
</protein>
<dbReference type="GO" id="GO:0005506">
    <property type="term" value="F:iron ion binding"/>
    <property type="evidence" value="ECO:0007669"/>
    <property type="project" value="InterPro"/>
</dbReference>
<evidence type="ECO:0000256" key="4">
    <source>
        <dbReference type="ARBA" id="ARBA00023004"/>
    </source>
</evidence>
<proteinExistence type="inferred from homology"/>
<organism evidence="7 8">
    <name type="scientific">Phytophthora lilii</name>
    <dbReference type="NCBI Taxonomy" id="2077276"/>
    <lineage>
        <taxon>Eukaryota</taxon>
        <taxon>Sar</taxon>
        <taxon>Stramenopiles</taxon>
        <taxon>Oomycota</taxon>
        <taxon>Peronosporomycetes</taxon>
        <taxon>Peronosporales</taxon>
        <taxon>Peronosporaceae</taxon>
        <taxon>Phytophthora</taxon>
    </lineage>
</organism>
<sequence>MLSISSLRDKISVRAGVGGLLLASVVVYLVKCRYESSDDDSSPSQRKVHRLDSTLPILENTLDVIRSARDGDFHDRTVLTCSQFNGEPVLIRAIGVPDKLMVSTPEAFEDVLKNQFSNFPKGSYQCENLQDLLGDGIFAVDGSHWIHQRKTASNLFTMRALRDSMTATIQRHAVVLYGILQRASESGETLDFFKLLNRFTIEAFAEIGFGVHMGCLDSEEEHPFQKAFDHAQRALLLRFIRPRWFWKTQRWLGMGVEGELKNDIQVINATVLDIVDKALAKQAPNDDGNLDKNGARGRDIVSLFLKSVGNSPSADTQQFDPMYLRDIVVNFLIAGRDTTAQTLSWFFLNLTKNPHVETAIRNEITEKLSKAEADSASVTMQEAGLLVYLEAALMETLRLHPPVPMIPKHVVEDTTLSDGTFVKRNSLIVLAPYAMARMKEVWGPDAEEFKPERWVDPATGKLLNVSAYKFASFNAGPRMCLGMNLAMLEMKLVVAGLLTKFHVEVLNPEEVTYDISLTLPVKGALNVRISAAATPTPPASA</sequence>
<comment type="similarity">
    <text evidence="1 6">Belongs to the cytochrome P450 family.</text>
</comment>
<evidence type="ECO:0000313" key="8">
    <source>
        <dbReference type="Proteomes" id="UP001165083"/>
    </source>
</evidence>
<keyword evidence="8" id="KW-1185">Reference proteome</keyword>
<dbReference type="InterPro" id="IPR002401">
    <property type="entry name" value="Cyt_P450_E_grp-I"/>
</dbReference>
<dbReference type="GO" id="GO:0016705">
    <property type="term" value="F:oxidoreductase activity, acting on paired donors, with incorporation or reduction of molecular oxygen"/>
    <property type="evidence" value="ECO:0007669"/>
    <property type="project" value="InterPro"/>
</dbReference>
<dbReference type="SUPFAM" id="SSF48264">
    <property type="entry name" value="Cytochrome P450"/>
    <property type="match status" value="1"/>
</dbReference>
<keyword evidence="3 6" id="KW-0560">Oxidoreductase</keyword>
<dbReference type="GO" id="GO:0020037">
    <property type="term" value="F:heme binding"/>
    <property type="evidence" value="ECO:0007669"/>
    <property type="project" value="InterPro"/>
</dbReference>
<dbReference type="EMBL" id="BSXW01000515">
    <property type="protein sequence ID" value="GMF24436.1"/>
    <property type="molecule type" value="Genomic_DNA"/>
</dbReference>
<accession>A0A9W6X0L4</accession>
<dbReference type="OrthoDB" id="1470350at2759"/>
<dbReference type="InterPro" id="IPR001128">
    <property type="entry name" value="Cyt_P450"/>
</dbReference>
<evidence type="ECO:0000256" key="3">
    <source>
        <dbReference type="ARBA" id="ARBA00023002"/>
    </source>
</evidence>
<gene>
    <name evidence="7" type="ORF">Plil01_001001300</name>
</gene>
<evidence type="ECO:0000256" key="5">
    <source>
        <dbReference type="PIRSR" id="PIRSR602401-1"/>
    </source>
</evidence>
<name>A0A9W6X0L4_9STRA</name>
<dbReference type="Proteomes" id="UP001165083">
    <property type="component" value="Unassembled WGS sequence"/>
</dbReference>
<dbReference type="AlphaFoldDB" id="A0A9W6X0L4"/>
<dbReference type="PANTHER" id="PTHR24296">
    <property type="entry name" value="CYTOCHROME P450"/>
    <property type="match status" value="1"/>
</dbReference>
<keyword evidence="2 5" id="KW-0479">Metal-binding</keyword>
<dbReference type="Pfam" id="PF00067">
    <property type="entry name" value="p450"/>
    <property type="match status" value="1"/>
</dbReference>
<keyword evidence="4 5" id="KW-0408">Iron</keyword>
<keyword evidence="5 6" id="KW-0349">Heme</keyword>
<dbReference type="PRINTS" id="PR00385">
    <property type="entry name" value="P450"/>
</dbReference>
<dbReference type="GO" id="GO:0004497">
    <property type="term" value="F:monooxygenase activity"/>
    <property type="evidence" value="ECO:0007669"/>
    <property type="project" value="UniProtKB-KW"/>
</dbReference>
<evidence type="ECO:0000313" key="7">
    <source>
        <dbReference type="EMBL" id="GMF24436.1"/>
    </source>
</evidence>
<evidence type="ECO:0000256" key="1">
    <source>
        <dbReference type="ARBA" id="ARBA00010617"/>
    </source>
</evidence>
<dbReference type="InterPro" id="IPR017972">
    <property type="entry name" value="Cyt_P450_CS"/>
</dbReference>
<evidence type="ECO:0000256" key="2">
    <source>
        <dbReference type="ARBA" id="ARBA00022723"/>
    </source>
</evidence>
<feature type="binding site" description="axial binding residue" evidence="5">
    <location>
        <position position="480"/>
    </location>
    <ligand>
        <name>heme</name>
        <dbReference type="ChEBI" id="CHEBI:30413"/>
    </ligand>
    <ligandPart>
        <name>Fe</name>
        <dbReference type="ChEBI" id="CHEBI:18248"/>
    </ligandPart>
</feature>
<dbReference type="PRINTS" id="PR00463">
    <property type="entry name" value="EP450I"/>
</dbReference>
<dbReference type="InterPro" id="IPR036396">
    <property type="entry name" value="Cyt_P450_sf"/>
</dbReference>
<dbReference type="CDD" id="cd11064">
    <property type="entry name" value="CYP86A"/>
    <property type="match status" value="1"/>
</dbReference>
<comment type="cofactor">
    <cofactor evidence="5">
        <name>heme</name>
        <dbReference type="ChEBI" id="CHEBI:30413"/>
    </cofactor>
</comment>
<dbReference type="Gene3D" id="1.10.630.10">
    <property type="entry name" value="Cytochrome P450"/>
    <property type="match status" value="1"/>
</dbReference>
<dbReference type="GO" id="GO:0006629">
    <property type="term" value="P:lipid metabolic process"/>
    <property type="evidence" value="ECO:0007669"/>
    <property type="project" value="UniProtKB-ARBA"/>
</dbReference>
<dbReference type="PROSITE" id="PS00086">
    <property type="entry name" value="CYTOCHROME_P450"/>
    <property type="match status" value="1"/>
</dbReference>
<reference evidence="7" key="1">
    <citation type="submission" date="2023-04" db="EMBL/GenBank/DDBJ databases">
        <title>Phytophthora lilii NBRC 32176.</title>
        <authorList>
            <person name="Ichikawa N."/>
            <person name="Sato H."/>
            <person name="Tonouchi N."/>
        </authorList>
    </citation>
    <scope>NUCLEOTIDE SEQUENCE</scope>
    <source>
        <strain evidence="7">NBRC 32176</strain>
    </source>
</reference>